<sequence length="113" mass="12716">MSSSTYEFRGGRGSSKDSSRVHATGGPASSRTNIHEQGRNKNRVNQIKNRETKSTEPDIAELPEEERLEKAKKMMEESQALELSLEVGEMDRITQDIIVEKTSDGFIVYNILD</sequence>
<accession>A0ABD5UYM1</accession>
<dbReference type="Proteomes" id="UP001596312">
    <property type="component" value="Unassembled WGS sequence"/>
</dbReference>
<evidence type="ECO:0000313" key="3">
    <source>
        <dbReference type="Proteomes" id="UP001596312"/>
    </source>
</evidence>
<evidence type="ECO:0000256" key="1">
    <source>
        <dbReference type="SAM" id="MobiDB-lite"/>
    </source>
</evidence>
<comment type="caution">
    <text evidence="2">The sequence shown here is derived from an EMBL/GenBank/DDBJ whole genome shotgun (WGS) entry which is preliminary data.</text>
</comment>
<keyword evidence="3" id="KW-1185">Reference proteome</keyword>
<proteinExistence type="predicted"/>
<evidence type="ECO:0000313" key="2">
    <source>
        <dbReference type="EMBL" id="MFC6904217.1"/>
    </source>
</evidence>
<protein>
    <submittedName>
        <fullName evidence="2">Uncharacterized protein</fullName>
    </submittedName>
</protein>
<organism evidence="2 3">
    <name type="scientific">Halalkalicoccus tibetensis</name>
    <dbReference type="NCBI Taxonomy" id="175632"/>
    <lineage>
        <taxon>Archaea</taxon>
        <taxon>Methanobacteriati</taxon>
        <taxon>Methanobacteriota</taxon>
        <taxon>Stenosarchaea group</taxon>
        <taxon>Halobacteria</taxon>
        <taxon>Halobacteriales</taxon>
        <taxon>Halococcaceae</taxon>
        <taxon>Halalkalicoccus</taxon>
    </lineage>
</organism>
<feature type="region of interest" description="Disordered" evidence="1">
    <location>
        <begin position="1"/>
        <end position="61"/>
    </location>
</feature>
<name>A0ABD5UYM1_9EURY</name>
<reference evidence="2 3" key="1">
    <citation type="journal article" date="2019" name="Int. J. Syst. Evol. Microbiol.">
        <title>The Global Catalogue of Microorganisms (GCM) 10K type strain sequencing project: providing services to taxonomists for standard genome sequencing and annotation.</title>
        <authorList>
            <consortium name="The Broad Institute Genomics Platform"/>
            <consortium name="The Broad Institute Genome Sequencing Center for Infectious Disease"/>
            <person name="Wu L."/>
            <person name="Ma J."/>
        </authorList>
    </citation>
    <scope>NUCLEOTIDE SEQUENCE [LARGE SCALE GENOMIC DNA]</scope>
    <source>
        <strain evidence="2 3">CGMCC 1.3240</strain>
    </source>
</reference>
<dbReference type="RefSeq" id="WP_340602726.1">
    <property type="nucleotide sequence ID" value="NZ_JBBMXV010000001.1"/>
</dbReference>
<dbReference type="EMBL" id="JBHSXQ010000001">
    <property type="protein sequence ID" value="MFC6904217.1"/>
    <property type="molecule type" value="Genomic_DNA"/>
</dbReference>
<gene>
    <name evidence="2" type="ORF">ACFQGH_03275</name>
</gene>
<dbReference type="AlphaFoldDB" id="A0ABD5UYM1"/>